<keyword evidence="3" id="KW-1185">Reference proteome</keyword>
<organism evidence="2 3">
    <name type="scientific">Zootermopsis nevadensis</name>
    <name type="common">Dampwood termite</name>
    <dbReference type="NCBI Taxonomy" id="136037"/>
    <lineage>
        <taxon>Eukaryota</taxon>
        <taxon>Metazoa</taxon>
        <taxon>Ecdysozoa</taxon>
        <taxon>Arthropoda</taxon>
        <taxon>Hexapoda</taxon>
        <taxon>Insecta</taxon>
        <taxon>Pterygota</taxon>
        <taxon>Neoptera</taxon>
        <taxon>Polyneoptera</taxon>
        <taxon>Dictyoptera</taxon>
        <taxon>Blattodea</taxon>
        <taxon>Blattoidea</taxon>
        <taxon>Termitoidae</taxon>
        <taxon>Termopsidae</taxon>
        <taxon>Zootermopsis</taxon>
    </lineage>
</organism>
<accession>A0A067R437</accession>
<dbReference type="Proteomes" id="UP000027135">
    <property type="component" value="Unassembled WGS sequence"/>
</dbReference>
<dbReference type="InParanoid" id="A0A067R437"/>
<evidence type="ECO:0000256" key="1">
    <source>
        <dbReference type="SAM" id="SignalP"/>
    </source>
</evidence>
<proteinExistence type="predicted"/>
<evidence type="ECO:0000313" key="2">
    <source>
        <dbReference type="EMBL" id="KDR16888.1"/>
    </source>
</evidence>
<dbReference type="AlphaFoldDB" id="A0A067R437"/>
<reference evidence="2 3" key="1">
    <citation type="journal article" date="2014" name="Nat. Commun.">
        <title>Molecular traces of alternative social organization in a termite genome.</title>
        <authorList>
            <person name="Terrapon N."/>
            <person name="Li C."/>
            <person name="Robertson H.M."/>
            <person name="Ji L."/>
            <person name="Meng X."/>
            <person name="Booth W."/>
            <person name="Chen Z."/>
            <person name="Childers C.P."/>
            <person name="Glastad K.M."/>
            <person name="Gokhale K."/>
            <person name="Gowin J."/>
            <person name="Gronenberg W."/>
            <person name="Hermansen R.A."/>
            <person name="Hu H."/>
            <person name="Hunt B.G."/>
            <person name="Huylmans A.K."/>
            <person name="Khalil S.M."/>
            <person name="Mitchell R.D."/>
            <person name="Munoz-Torres M.C."/>
            <person name="Mustard J.A."/>
            <person name="Pan H."/>
            <person name="Reese J.T."/>
            <person name="Scharf M.E."/>
            <person name="Sun F."/>
            <person name="Vogel H."/>
            <person name="Xiao J."/>
            <person name="Yang W."/>
            <person name="Yang Z."/>
            <person name="Yang Z."/>
            <person name="Zhou J."/>
            <person name="Zhu J."/>
            <person name="Brent C.S."/>
            <person name="Elsik C.G."/>
            <person name="Goodisman M.A."/>
            <person name="Liberles D.A."/>
            <person name="Roe R.M."/>
            <person name="Vargo E.L."/>
            <person name="Vilcinskas A."/>
            <person name="Wang J."/>
            <person name="Bornberg-Bauer E."/>
            <person name="Korb J."/>
            <person name="Zhang G."/>
            <person name="Liebig J."/>
        </authorList>
    </citation>
    <scope>NUCLEOTIDE SEQUENCE [LARGE SCALE GENOMIC DNA]</scope>
    <source>
        <tissue evidence="2">Whole organism</tissue>
    </source>
</reference>
<dbReference type="EMBL" id="KK852771">
    <property type="protein sequence ID" value="KDR16888.1"/>
    <property type="molecule type" value="Genomic_DNA"/>
</dbReference>
<feature type="signal peptide" evidence="1">
    <location>
        <begin position="1"/>
        <end position="19"/>
    </location>
</feature>
<name>A0A067R437_ZOONE</name>
<protein>
    <recommendedName>
        <fullName evidence="4">Secreted protein</fullName>
    </recommendedName>
</protein>
<gene>
    <name evidence="2" type="ORF">L798_08631</name>
</gene>
<evidence type="ECO:0008006" key="4">
    <source>
        <dbReference type="Google" id="ProtNLM"/>
    </source>
</evidence>
<evidence type="ECO:0000313" key="3">
    <source>
        <dbReference type="Proteomes" id="UP000027135"/>
    </source>
</evidence>
<keyword evidence="1" id="KW-0732">Signal</keyword>
<feature type="chain" id="PRO_5001644687" description="Secreted protein" evidence="1">
    <location>
        <begin position="20"/>
        <end position="112"/>
    </location>
</feature>
<sequence length="112" mass="12002">MDPMLASASLLAATRVALPCSYCGDSMSCDFMIIYVGIVHPRCVLVAAAVCTSQEILCCVWIRDLPVSENSCTILAKIRVAISVFRCGGTVSANSYFGRLVGRILTDSIDFS</sequence>